<reference evidence="2 3" key="1">
    <citation type="submission" date="2018-08" db="EMBL/GenBank/DDBJ databases">
        <title>Bacillus phenotypic plasticity.</title>
        <authorList>
            <person name="Hurtado E."/>
        </authorList>
    </citation>
    <scope>NUCLEOTIDE SEQUENCE [LARGE SCALE GENOMIC DNA]</scope>
    <source>
        <strain evidence="2 3">427</strain>
    </source>
</reference>
<name>A0A5M8REC0_9BACI</name>
<dbReference type="Proteomes" id="UP000324326">
    <property type="component" value="Unassembled WGS sequence"/>
</dbReference>
<evidence type="ECO:0000313" key="3">
    <source>
        <dbReference type="Proteomes" id="UP000324326"/>
    </source>
</evidence>
<evidence type="ECO:0000313" key="2">
    <source>
        <dbReference type="EMBL" id="KAA6446947.1"/>
    </source>
</evidence>
<gene>
    <name evidence="2" type="ORF">DX927_23130</name>
</gene>
<accession>A0A5M8REC0</accession>
<proteinExistence type="inferred from homology"/>
<dbReference type="Pfam" id="PF10087">
    <property type="entry name" value="DUF2325"/>
    <property type="match status" value="1"/>
</dbReference>
<sequence>MKITIIGGTQEKTFKKIGQKNGCVVLFHNGKTRNGAIKADLRTYIKKADCVCVMLSACGHGTMETVRALCNEYDIPCVFHNSRGASGAIKLCKEKIKTAAAVAA</sequence>
<comment type="caution">
    <text evidence="2">The sequence shown here is derived from an EMBL/GenBank/DDBJ whole genome shotgun (WGS) entry which is preliminary data.</text>
</comment>
<protein>
    <submittedName>
        <fullName evidence="2">DUF2325 domain-containing protein</fullName>
    </submittedName>
</protein>
<dbReference type="EMBL" id="QSND01000007">
    <property type="protein sequence ID" value="KAA6446947.1"/>
    <property type="molecule type" value="Genomic_DNA"/>
</dbReference>
<dbReference type="AlphaFoldDB" id="A0A5M8REC0"/>
<comment type="similarity">
    <text evidence="1">Belongs to the UPF0751 family.</text>
</comment>
<evidence type="ECO:0000256" key="1">
    <source>
        <dbReference type="ARBA" id="ARBA00007189"/>
    </source>
</evidence>
<dbReference type="RefSeq" id="WP_150149992.1">
    <property type="nucleotide sequence ID" value="NZ_QSND01000007.1"/>
</dbReference>
<organism evidence="2 3">
    <name type="scientific">Bacillus swezeyi</name>
    <dbReference type="NCBI Taxonomy" id="1925020"/>
    <lineage>
        <taxon>Bacteria</taxon>
        <taxon>Bacillati</taxon>
        <taxon>Bacillota</taxon>
        <taxon>Bacilli</taxon>
        <taxon>Bacillales</taxon>
        <taxon>Bacillaceae</taxon>
        <taxon>Bacillus</taxon>
    </lineage>
</organism>
<dbReference type="InterPro" id="IPR016772">
    <property type="entry name" value="UCP020408"/>
</dbReference>